<dbReference type="Proteomes" id="UP000618943">
    <property type="component" value="Unassembled WGS sequence"/>
</dbReference>
<evidence type="ECO:0000256" key="3">
    <source>
        <dbReference type="ARBA" id="ARBA00023082"/>
    </source>
</evidence>
<dbReference type="SUPFAM" id="SSF88659">
    <property type="entry name" value="Sigma3 and sigma4 domains of RNA polymerase sigma factors"/>
    <property type="match status" value="1"/>
</dbReference>
<evidence type="ECO:0000256" key="4">
    <source>
        <dbReference type="ARBA" id="ARBA00023125"/>
    </source>
</evidence>
<dbReference type="PANTHER" id="PTHR43133:SF51">
    <property type="entry name" value="RNA POLYMERASE SIGMA FACTOR"/>
    <property type="match status" value="1"/>
</dbReference>
<name>A0ABS1H330_9BACL</name>
<dbReference type="NCBIfam" id="TIGR02937">
    <property type="entry name" value="sigma70-ECF"/>
    <property type="match status" value="1"/>
</dbReference>
<proteinExistence type="inferred from homology"/>
<dbReference type="InterPro" id="IPR007627">
    <property type="entry name" value="RNA_pol_sigma70_r2"/>
</dbReference>
<dbReference type="Gene3D" id="1.10.1740.10">
    <property type="match status" value="1"/>
</dbReference>
<reference evidence="8 9" key="1">
    <citation type="submission" date="2020-12" db="EMBL/GenBank/DDBJ databases">
        <title>YIM B01967 draft genome.</title>
        <authorList>
            <person name="Yan X."/>
        </authorList>
    </citation>
    <scope>NUCLEOTIDE SEQUENCE [LARGE SCALE GENOMIC DNA]</scope>
    <source>
        <strain evidence="8 9">YIM B01967</strain>
    </source>
</reference>
<sequence length="171" mass="20356">MVKLVHKAQKGSERAFLKLFQQYEDDIYRIAYVYVKNESDALDVLQEVAYRAFKNIKTLNNPQYFKTWIIKIAMTHSINLVKKNRQVIHLEQGIEKNLQDQEEDFSLTVTIHEILEYLDEDEKSIVLLKFYEGYTFQEIAQLLNIPLGTTKSILYRALNKLRKQLKKEDFY</sequence>
<comment type="similarity">
    <text evidence="1">Belongs to the sigma-70 factor family. ECF subfamily.</text>
</comment>
<dbReference type="InterPro" id="IPR013324">
    <property type="entry name" value="RNA_pol_sigma_r3/r4-like"/>
</dbReference>
<dbReference type="InterPro" id="IPR013325">
    <property type="entry name" value="RNA_pol_sigma_r2"/>
</dbReference>
<protein>
    <submittedName>
        <fullName evidence="8">Sigma-70 family RNA polymerase sigma factor</fullName>
    </submittedName>
</protein>
<dbReference type="Pfam" id="PF04542">
    <property type="entry name" value="Sigma70_r2"/>
    <property type="match status" value="1"/>
</dbReference>
<organism evidence="8 9">
    <name type="scientific">Viridibacillus soli</name>
    <dbReference type="NCBI Taxonomy" id="2798301"/>
    <lineage>
        <taxon>Bacteria</taxon>
        <taxon>Bacillati</taxon>
        <taxon>Bacillota</taxon>
        <taxon>Bacilli</taxon>
        <taxon>Bacillales</taxon>
        <taxon>Caryophanaceae</taxon>
        <taxon>Viridibacillus</taxon>
    </lineage>
</organism>
<evidence type="ECO:0000259" key="6">
    <source>
        <dbReference type="Pfam" id="PF04542"/>
    </source>
</evidence>
<feature type="domain" description="RNA polymerase sigma-70 region 4" evidence="7">
    <location>
        <begin position="115"/>
        <end position="163"/>
    </location>
</feature>
<comment type="caution">
    <text evidence="8">The sequence shown here is derived from an EMBL/GenBank/DDBJ whole genome shotgun (WGS) entry which is preliminary data.</text>
</comment>
<dbReference type="CDD" id="cd06171">
    <property type="entry name" value="Sigma70_r4"/>
    <property type="match status" value="1"/>
</dbReference>
<evidence type="ECO:0000256" key="5">
    <source>
        <dbReference type="ARBA" id="ARBA00023163"/>
    </source>
</evidence>
<keyword evidence="9" id="KW-1185">Reference proteome</keyword>
<keyword evidence="3" id="KW-0731">Sigma factor</keyword>
<dbReference type="InterPro" id="IPR036388">
    <property type="entry name" value="WH-like_DNA-bd_sf"/>
</dbReference>
<dbReference type="EMBL" id="JAEOAH010000003">
    <property type="protein sequence ID" value="MBK3493824.1"/>
    <property type="molecule type" value="Genomic_DNA"/>
</dbReference>
<evidence type="ECO:0000256" key="2">
    <source>
        <dbReference type="ARBA" id="ARBA00023015"/>
    </source>
</evidence>
<evidence type="ECO:0000259" key="7">
    <source>
        <dbReference type="Pfam" id="PF04545"/>
    </source>
</evidence>
<dbReference type="SUPFAM" id="SSF88946">
    <property type="entry name" value="Sigma2 domain of RNA polymerase sigma factors"/>
    <property type="match status" value="1"/>
</dbReference>
<dbReference type="Gene3D" id="1.10.10.10">
    <property type="entry name" value="Winged helix-like DNA-binding domain superfamily/Winged helix DNA-binding domain"/>
    <property type="match status" value="1"/>
</dbReference>
<accession>A0ABS1H330</accession>
<evidence type="ECO:0000256" key="1">
    <source>
        <dbReference type="ARBA" id="ARBA00010641"/>
    </source>
</evidence>
<dbReference type="InterPro" id="IPR014284">
    <property type="entry name" value="RNA_pol_sigma-70_dom"/>
</dbReference>
<keyword evidence="2" id="KW-0805">Transcription regulation</keyword>
<evidence type="ECO:0000313" key="8">
    <source>
        <dbReference type="EMBL" id="MBK3493824.1"/>
    </source>
</evidence>
<dbReference type="RefSeq" id="WP_200747847.1">
    <property type="nucleotide sequence ID" value="NZ_JAEOAH010000003.1"/>
</dbReference>
<gene>
    <name evidence="8" type="ORF">JFL43_02905</name>
</gene>
<dbReference type="PANTHER" id="PTHR43133">
    <property type="entry name" value="RNA POLYMERASE ECF-TYPE SIGMA FACTO"/>
    <property type="match status" value="1"/>
</dbReference>
<keyword evidence="4" id="KW-0238">DNA-binding</keyword>
<dbReference type="Pfam" id="PF04545">
    <property type="entry name" value="Sigma70_r4"/>
    <property type="match status" value="1"/>
</dbReference>
<keyword evidence="5" id="KW-0804">Transcription</keyword>
<evidence type="ECO:0000313" key="9">
    <source>
        <dbReference type="Proteomes" id="UP000618943"/>
    </source>
</evidence>
<dbReference type="InterPro" id="IPR007630">
    <property type="entry name" value="RNA_pol_sigma70_r4"/>
</dbReference>
<dbReference type="InterPro" id="IPR039425">
    <property type="entry name" value="RNA_pol_sigma-70-like"/>
</dbReference>
<feature type="domain" description="RNA polymerase sigma-70 region 2" evidence="6">
    <location>
        <begin position="19"/>
        <end position="85"/>
    </location>
</feature>